<organism evidence="2 3">
    <name type="scientific">Panagrolaimus superbus</name>
    <dbReference type="NCBI Taxonomy" id="310955"/>
    <lineage>
        <taxon>Eukaryota</taxon>
        <taxon>Metazoa</taxon>
        <taxon>Ecdysozoa</taxon>
        <taxon>Nematoda</taxon>
        <taxon>Chromadorea</taxon>
        <taxon>Rhabditida</taxon>
        <taxon>Tylenchina</taxon>
        <taxon>Panagrolaimomorpha</taxon>
        <taxon>Panagrolaimoidea</taxon>
        <taxon>Panagrolaimidae</taxon>
        <taxon>Panagrolaimus</taxon>
    </lineage>
</organism>
<evidence type="ECO:0000313" key="3">
    <source>
        <dbReference type="WBParaSite" id="PSU_v2.g20438.t1"/>
    </source>
</evidence>
<reference evidence="3" key="1">
    <citation type="submission" date="2022-11" db="UniProtKB">
        <authorList>
            <consortium name="WormBaseParasite"/>
        </authorList>
    </citation>
    <scope>IDENTIFICATION</scope>
</reference>
<evidence type="ECO:0000313" key="2">
    <source>
        <dbReference type="Proteomes" id="UP000887577"/>
    </source>
</evidence>
<sequence>MYVNTETFPSIKGTAAATAKNKKKKKMPILSKINGNESDVVSATTTKSATTKKKIPKLLKIEINDTDAAPDAGNDVNENMPESQTSIKNVVKRKYNKKRTLTKINGNGNKDASASIKNATTKKKIPKLPNIQVCEDETDVEIKLQNTNPNLPFEDMRMYDGHMNKLSQGEQRYGMIFFV</sequence>
<dbReference type="AlphaFoldDB" id="A0A914YM36"/>
<accession>A0A914YM36</accession>
<dbReference type="Proteomes" id="UP000887577">
    <property type="component" value="Unplaced"/>
</dbReference>
<protein>
    <submittedName>
        <fullName evidence="3">Uncharacterized protein</fullName>
    </submittedName>
</protein>
<keyword evidence="2" id="KW-1185">Reference proteome</keyword>
<evidence type="ECO:0000256" key="1">
    <source>
        <dbReference type="SAM" id="MobiDB-lite"/>
    </source>
</evidence>
<dbReference type="WBParaSite" id="PSU_v2.g20438.t1">
    <property type="protein sequence ID" value="PSU_v2.g20438.t1"/>
    <property type="gene ID" value="PSU_v2.g20438"/>
</dbReference>
<feature type="region of interest" description="Disordered" evidence="1">
    <location>
        <begin position="66"/>
        <end position="86"/>
    </location>
</feature>
<proteinExistence type="predicted"/>
<name>A0A914YM36_9BILA</name>
<feature type="compositionally biased region" description="Polar residues" evidence="1">
    <location>
        <begin position="76"/>
        <end position="86"/>
    </location>
</feature>